<feature type="chain" id="PRO_5043636384" evidence="1">
    <location>
        <begin position="33"/>
        <end position="231"/>
    </location>
</feature>
<sequence length="231" mass="24733">MVSSVFPRPARRAALIAAILAAALAASGCAQVREMIAGDEPATVATPTSSPTPEIPFDSEFSYEGSVSLSSSVGDELEIDLDVWAVDPRRTMEWSPNDEKVFGFAVNAVDNRVSERAVLTDKRRVYLSQVSITSATAQESGSSTSPFQFMADPRTLVPSDTLRSDRGLLLNTFQGGLLVPETPIQQLPADTIGITLNFALTVWVEGAANDDASFSQQTVYQSVPVAIFAEE</sequence>
<keyword evidence="1" id="KW-0732">Signal</keyword>
<organism evidence="2 3">
    <name type="scientific">Microbacterium limosum</name>
    <dbReference type="NCBI Taxonomy" id="3079935"/>
    <lineage>
        <taxon>Bacteria</taxon>
        <taxon>Bacillati</taxon>
        <taxon>Actinomycetota</taxon>
        <taxon>Actinomycetes</taxon>
        <taxon>Micrococcales</taxon>
        <taxon>Microbacteriaceae</taxon>
        <taxon>Microbacterium</taxon>
    </lineage>
</organism>
<gene>
    <name evidence="2" type="ORF">RYJ27_10920</name>
</gene>
<reference evidence="2 3" key="1">
    <citation type="submission" date="2023-10" db="EMBL/GenBank/DDBJ databases">
        <title>Y20.</title>
        <authorList>
            <person name="Zhang G."/>
            <person name="Ding Y."/>
        </authorList>
    </citation>
    <scope>NUCLEOTIDE SEQUENCE [LARGE SCALE GENOMIC DNA]</scope>
    <source>
        <strain evidence="2 3">Y20</strain>
    </source>
</reference>
<dbReference type="EMBL" id="CP137080">
    <property type="protein sequence ID" value="WOQ69201.1"/>
    <property type="molecule type" value="Genomic_DNA"/>
</dbReference>
<name>A0AAU0MFG1_9MICO</name>
<proteinExistence type="predicted"/>
<dbReference type="Proteomes" id="UP001329313">
    <property type="component" value="Chromosome"/>
</dbReference>
<evidence type="ECO:0000313" key="2">
    <source>
        <dbReference type="EMBL" id="WOQ69201.1"/>
    </source>
</evidence>
<evidence type="ECO:0000313" key="3">
    <source>
        <dbReference type="Proteomes" id="UP001329313"/>
    </source>
</evidence>
<dbReference type="KEGG" id="mliy:RYJ27_10920"/>
<dbReference type="AlphaFoldDB" id="A0AAU0MFG1"/>
<feature type="signal peptide" evidence="1">
    <location>
        <begin position="1"/>
        <end position="32"/>
    </location>
</feature>
<keyword evidence="3" id="KW-1185">Reference proteome</keyword>
<accession>A0AAU0MFG1</accession>
<protein>
    <submittedName>
        <fullName evidence="2">Fructose 1,6-bisphosphatase</fullName>
    </submittedName>
</protein>
<dbReference type="RefSeq" id="WP_330170332.1">
    <property type="nucleotide sequence ID" value="NZ_CP137080.1"/>
</dbReference>
<evidence type="ECO:0000256" key="1">
    <source>
        <dbReference type="SAM" id="SignalP"/>
    </source>
</evidence>